<evidence type="ECO:0000313" key="4">
    <source>
        <dbReference type="WBParaSite" id="NBR_0001752301-mRNA-1"/>
    </source>
</evidence>
<name>A0A0N4YKF8_NIPBR</name>
<dbReference type="InterPro" id="IPR035126">
    <property type="entry name" value="SCVP"/>
</dbReference>
<feature type="compositionally biased region" description="Low complexity" evidence="1">
    <location>
        <begin position="9"/>
        <end position="30"/>
    </location>
</feature>
<dbReference type="PANTHER" id="PTHR36955">
    <property type="entry name" value="SECRETED NEMATODE CLADE V PROTEIN GENE FAMILY"/>
    <property type="match status" value="1"/>
</dbReference>
<organism evidence="4">
    <name type="scientific">Nippostrongylus brasiliensis</name>
    <name type="common">Rat hookworm</name>
    <dbReference type="NCBI Taxonomy" id="27835"/>
    <lineage>
        <taxon>Eukaryota</taxon>
        <taxon>Metazoa</taxon>
        <taxon>Ecdysozoa</taxon>
        <taxon>Nematoda</taxon>
        <taxon>Chromadorea</taxon>
        <taxon>Rhabditida</taxon>
        <taxon>Rhabditina</taxon>
        <taxon>Rhabditomorpha</taxon>
        <taxon>Strongyloidea</taxon>
        <taxon>Heligmosomidae</taxon>
        <taxon>Nippostrongylus</taxon>
    </lineage>
</organism>
<dbReference type="PANTHER" id="PTHR36955:SF1">
    <property type="entry name" value="SECRETED NEMATODE CLADE V PROTEIN GENE FAMILY"/>
    <property type="match status" value="1"/>
</dbReference>
<dbReference type="OMA" id="CENGEQF"/>
<dbReference type="AlphaFoldDB" id="A0A0N4YKF8"/>
<proteinExistence type="predicted"/>
<keyword evidence="3" id="KW-1185">Reference proteome</keyword>
<protein>
    <submittedName>
        <fullName evidence="4">Ykof domain-containing protein</fullName>
    </submittedName>
</protein>
<reference evidence="4" key="1">
    <citation type="submission" date="2017-02" db="UniProtKB">
        <authorList>
            <consortium name="WormBaseParasite"/>
        </authorList>
    </citation>
    <scope>IDENTIFICATION</scope>
</reference>
<dbReference type="Proteomes" id="UP000271162">
    <property type="component" value="Unassembled WGS sequence"/>
</dbReference>
<evidence type="ECO:0000313" key="3">
    <source>
        <dbReference type="Proteomes" id="UP000271162"/>
    </source>
</evidence>
<evidence type="ECO:0000256" key="1">
    <source>
        <dbReference type="SAM" id="MobiDB-lite"/>
    </source>
</evidence>
<evidence type="ECO:0000313" key="2">
    <source>
        <dbReference type="EMBL" id="VDL81181.1"/>
    </source>
</evidence>
<feature type="region of interest" description="Disordered" evidence="1">
    <location>
        <begin position="1"/>
        <end position="30"/>
    </location>
</feature>
<gene>
    <name evidence="2" type="ORF">NBR_LOCUS17524</name>
</gene>
<sequence>MDSAVKACAPAAPGTTTTTAPTTTTTAAAGGRRKRSFGVVEVTVVSHENFNPQLNPAYMAALKSAVREHAKRLGLMVPYQMTEEVRNVSGKFAAHYKIWGARCEQVRAFMEGLRARTNTKVVIRLQCENGEQFLIN</sequence>
<reference evidence="2 3" key="2">
    <citation type="submission" date="2018-11" db="EMBL/GenBank/DDBJ databases">
        <authorList>
            <consortium name="Pathogen Informatics"/>
        </authorList>
    </citation>
    <scope>NUCLEOTIDE SEQUENCE [LARGE SCALE GENOMIC DNA]</scope>
</reference>
<dbReference type="Pfam" id="PF17619">
    <property type="entry name" value="SCVP"/>
    <property type="match status" value="1"/>
</dbReference>
<dbReference type="EMBL" id="UYSL01022812">
    <property type="protein sequence ID" value="VDL81181.1"/>
    <property type="molecule type" value="Genomic_DNA"/>
</dbReference>
<accession>A0A0N4YKF8</accession>
<dbReference type="STRING" id="27835.A0A0N4YKF8"/>
<dbReference type="WBParaSite" id="NBR_0001752301-mRNA-1">
    <property type="protein sequence ID" value="NBR_0001752301-mRNA-1"/>
    <property type="gene ID" value="NBR_0001752301"/>
</dbReference>